<protein>
    <recommendedName>
        <fullName evidence="3">YtkA-like domain-containing protein</fullName>
    </recommendedName>
</protein>
<evidence type="ECO:0000256" key="1">
    <source>
        <dbReference type="SAM" id="Phobius"/>
    </source>
</evidence>
<evidence type="ECO:0000313" key="2">
    <source>
        <dbReference type="EMBL" id="SVB15212.1"/>
    </source>
</evidence>
<keyword evidence="1" id="KW-0472">Membrane</keyword>
<organism evidence="2">
    <name type="scientific">marine metagenome</name>
    <dbReference type="NCBI Taxonomy" id="408172"/>
    <lineage>
        <taxon>unclassified sequences</taxon>
        <taxon>metagenomes</taxon>
        <taxon>ecological metagenomes</taxon>
    </lineage>
</organism>
<name>A0A382BP83_9ZZZZ</name>
<keyword evidence="1" id="KW-0812">Transmembrane</keyword>
<dbReference type="EMBL" id="UINC01030583">
    <property type="protein sequence ID" value="SVB15212.1"/>
    <property type="molecule type" value="Genomic_DNA"/>
</dbReference>
<dbReference type="AlphaFoldDB" id="A0A382BP83"/>
<proteinExistence type="predicted"/>
<gene>
    <name evidence="2" type="ORF">METZ01_LOCUS168066</name>
</gene>
<accession>A0A382BP83</accession>
<reference evidence="2" key="1">
    <citation type="submission" date="2018-05" db="EMBL/GenBank/DDBJ databases">
        <authorList>
            <person name="Lanie J.A."/>
            <person name="Ng W.-L."/>
            <person name="Kazmierczak K.M."/>
            <person name="Andrzejewski T.M."/>
            <person name="Davidsen T.M."/>
            <person name="Wayne K.J."/>
            <person name="Tettelin H."/>
            <person name="Glass J.I."/>
            <person name="Rusch D."/>
            <person name="Podicherti R."/>
            <person name="Tsui H.-C.T."/>
            <person name="Winkler M.E."/>
        </authorList>
    </citation>
    <scope>NUCLEOTIDE SEQUENCE</scope>
</reference>
<evidence type="ECO:0008006" key="3">
    <source>
        <dbReference type="Google" id="ProtNLM"/>
    </source>
</evidence>
<sequence length="187" mass="20110">MTLAVLVVVLLLFAPLASVAAQQEDPLGEGRGVDVVAGPHAVRVFVINSNLAAGFLQMALFITDANTGETVSDASVVLKANNEDQAYEGWATALNSPSMPERYDVRMNLGSTGEWTIDVDVSSSLGQGGTRALTLDVPALSRYTNGSLVFFGIFAAMMLGLVYLFWSTKRQNRRRREAVEVDVQGEP</sequence>
<feature type="transmembrane region" description="Helical" evidence="1">
    <location>
        <begin position="148"/>
        <end position="166"/>
    </location>
</feature>
<keyword evidence="1" id="KW-1133">Transmembrane helix</keyword>